<dbReference type="Pfam" id="PF16209">
    <property type="entry name" value="PhoLip_ATPase_N"/>
    <property type="match status" value="1"/>
</dbReference>
<keyword evidence="6 15" id="KW-0547">Nucleotide-binding</keyword>
<feature type="domain" description="P-type ATPase C-terminal" evidence="20">
    <location>
        <begin position="1004"/>
        <end position="1255"/>
    </location>
</feature>
<feature type="transmembrane region" description="Helical" evidence="17">
    <location>
        <begin position="1152"/>
        <end position="1173"/>
    </location>
</feature>
<feature type="region of interest" description="Disordered" evidence="18">
    <location>
        <begin position="1399"/>
        <end position="1493"/>
    </location>
</feature>
<evidence type="ECO:0000256" key="17">
    <source>
        <dbReference type="RuleBase" id="RU362033"/>
    </source>
</evidence>
<dbReference type="SUPFAM" id="SSF81660">
    <property type="entry name" value="Metal cation-transporting ATPase, ATP-binding domain N"/>
    <property type="match status" value="1"/>
</dbReference>
<gene>
    <name evidence="21" type="primary">SPAC24B11.12c</name>
    <name evidence="21" type="ORF">LOC62_01G001098</name>
</gene>
<feature type="active site" description="4-aspartylphosphate intermediate" evidence="14">
    <location>
        <position position="520"/>
    </location>
</feature>
<dbReference type="EMBL" id="CP086714">
    <property type="protein sequence ID" value="WOO77523.1"/>
    <property type="molecule type" value="Genomic_DNA"/>
</dbReference>
<dbReference type="Pfam" id="PF16212">
    <property type="entry name" value="PhoLip_ATPase_C"/>
    <property type="match status" value="1"/>
</dbReference>
<comment type="similarity">
    <text evidence="2 17">Belongs to the cation transport ATPase (P-type) (TC 3.A.3) family. Type IV subfamily.</text>
</comment>
<feature type="binding site" evidence="15">
    <location>
        <position position="745"/>
    </location>
    <ligand>
        <name>ATP</name>
        <dbReference type="ChEBI" id="CHEBI:30616"/>
    </ligand>
</feature>
<feature type="binding site" evidence="16">
    <location>
        <position position="982"/>
    </location>
    <ligand>
        <name>Mg(2+)</name>
        <dbReference type="ChEBI" id="CHEBI:18420"/>
    </ligand>
</feature>
<feature type="transmembrane region" description="Helical" evidence="17">
    <location>
        <begin position="450"/>
        <end position="472"/>
    </location>
</feature>
<keyword evidence="11 17" id="KW-0472">Membrane</keyword>
<feature type="binding site" evidence="15">
    <location>
        <position position="522"/>
    </location>
    <ligand>
        <name>ATP</name>
        <dbReference type="ChEBI" id="CHEBI:30616"/>
    </ligand>
</feature>
<organism evidence="21 22">
    <name type="scientific">Vanrija pseudolonga</name>
    <dbReference type="NCBI Taxonomy" id="143232"/>
    <lineage>
        <taxon>Eukaryota</taxon>
        <taxon>Fungi</taxon>
        <taxon>Dikarya</taxon>
        <taxon>Basidiomycota</taxon>
        <taxon>Agaricomycotina</taxon>
        <taxon>Tremellomycetes</taxon>
        <taxon>Trichosporonales</taxon>
        <taxon>Trichosporonaceae</taxon>
        <taxon>Vanrija</taxon>
    </lineage>
</organism>
<feature type="compositionally biased region" description="Polar residues" evidence="18">
    <location>
        <begin position="1295"/>
        <end position="1304"/>
    </location>
</feature>
<feature type="compositionally biased region" description="Basic and acidic residues" evidence="18">
    <location>
        <begin position="1423"/>
        <end position="1432"/>
    </location>
</feature>
<dbReference type="SUPFAM" id="SSF56784">
    <property type="entry name" value="HAD-like"/>
    <property type="match status" value="1"/>
</dbReference>
<evidence type="ECO:0000256" key="2">
    <source>
        <dbReference type="ARBA" id="ARBA00008109"/>
    </source>
</evidence>
<keyword evidence="4 17" id="KW-0812">Transmembrane</keyword>
<evidence type="ECO:0000256" key="1">
    <source>
        <dbReference type="ARBA" id="ARBA00004141"/>
    </source>
</evidence>
<keyword evidence="5 16" id="KW-0479">Metal-binding</keyword>
<evidence type="ECO:0000256" key="9">
    <source>
        <dbReference type="ARBA" id="ARBA00022967"/>
    </source>
</evidence>
<feature type="binding site" evidence="15">
    <location>
        <position position="684"/>
    </location>
    <ligand>
        <name>ATP</name>
        <dbReference type="ChEBI" id="CHEBI:30616"/>
    </ligand>
</feature>
<feature type="transmembrane region" description="Helical" evidence="17">
    <location>
        <begin position="403"/>
        <end position="423"/>
    </location>
</feature>
<dbReference type="GO" id="GO:0005886">
    <property type="term" value="C:plasma membrane"/>
    <property type="evidence" value="ECO:0007669"/>
    <property type="project" value="TreeGrafter"/>
</dbReference>
<dbReference type="InterPro" id="IPR036412">
    <property type="entry name" value="HAD-like_sf"/>
</dbReference>
<feature type="binding site" evidence="15">
    <location>
        <position position="641"/>
    </location>
    <ligand>
        <name>ATP</name>
        <dbReference type="ChEBI" id="CHEBI:30616"/>
    </ligand>
</feature>
<feature type="binding site" evidence="16">
    <location>
        <position position="522"/>
    </location>
    <ligand>
        <name>Mg(2+)</name>
        <dbReference type="ChEBI" id="CHEBI:18420"/>
    </ligand>
</feature>
<dbReference type="InterPro" id="IPR023214">
    <property type="entry name" value="HAD_sf"/>
</dbReference>
<feature type="compositionally biased region" description="Basic and acidic residues" evidence="18">
    <location>
        <begin position="198"/>
        <end position="219"/>
    </location>
</feature>
<feature type="binding site" evidence="15">
    <location>
        <position position="958"/>
    </location>
    <ligand>
        <name>ATP</name>
        <dbReference type="ChEBI" id="CHEBI:30616"/>
    </ligand>
</feature>
<dbReference type="FunFam" id="3.40.1110.10:FF:000087">
    <property type="entry name" value="Phospholipid-transporting ATPase"/>
    <property type="match status" value="1"/>
</dbReference>
<evidence type="ECO:0000256" key="4">
    <source>
        <dbReference type="ARBA" id="ARBA00022692"/>
    </source>
</evidence>
<accession>A0AAF0Y079</accession>
<feature type="domain" description="P-type ATPase N-terminal" evidence="19">
    <location>
        <begin position="72"/>
        <end position="125"/>
    </location>
</feature>
<feature type="binding site" evidence="15">
    <location>
        <position position="520"/>
    </location>
    <ligand>
        <name>ATP</name>
        <dbReference type="ChEBI" id="CHEBI:30616"/>
    </ligand>
</feature>
<dbReference type="SFLD" id="SFLDF00027">
    <property type="entry name" value="p-type_atpase"/>
    <property type="match status" value="1"/>
</dbReference>
<feature type="compositionally biased region" description="Polar residues" evidence="18">
    <location>
        <begin position="1342"/>
        <end position="1366"/>
    </location>
</feature>
<feature type="transmembrane region" description="Helical" evidence="17">
    <location>
        <begin position="1039"/>
        <end position="1055"/>
    </location>
</feature>
<evidence type="ECO:0000256" key="6">
    <source>
        <dbReference type="ARBA" id="ARBA00022741"/>
    </source>
</evidence>
<dbReference type="InterPro" id="IPR023299">
    <property type="entry name" value="ATPase_P-typ_cyto_dom_N"/>
</dbReference>
<sequence length="1493" mass="168494">MPGSTSGAPLVARRRRHKKDSWWSRNVSKPMEKLNPTRLFNRKRPLGEQRTLYFNEPLPADFFDKKGRVLKNRQFCTNQVVTSKYTIITFLPRNLLEQFRRVANIFFLAINILQFFPKFATISPGLVILPLIVVLGITAIKDGYEDFKRHQADHHINHSIVHVLGGEGYENVNPAGSKEKTFVKGIPMPGRRSKKNKAKDEDGKDDASTSETRRPENLQRLRSQVSNWDEDDEAADSPNELGWHRTIWEDVKVGDFVKIYDHEQIPADIIICATSEEEDICYIETKNLDGETNLKSRHGVTGLSFLDSASACANAKMRVELDAPEVNMYRLNGSVTLQSEVGQEHEIHPITLDTTLLRGCVLRNTAWVVGFVAYTGTDSKIVQNSGLAPSKRSKVERQMNPQVLFNLAILGVIAMVCAIIDHFNEKRWDTQEAYWAIYYRPGDNPDINGLITFFNALITFQNIIPISLYISIEFVRTIQALFIFWDHDIRYFKNGTKYRTLARTWNLSDDLGQIEYIFSDKTGTLTQNVMIFRQCSVGGKIYYGEAPPPRPSMDPKRLYELKKTVSGSDNSGDDELKKKADAEREIPPFHDSELDHDLADHDSEQSRLLHGFFAVLGLCHTALTGENEDGTIEYKSQSPDETALVQAAADVGFVFLGRDKNLLKLKTPFSDEPDEYELLNVLEFNSARKRMSVVVKKLDEHGRIFLLTKGADNVIFERLSKEVGQDKIRAQTDKDLQTFANEGLRTLCLAYRVLDNAEYEEFAQDYHEAEVSLHDRENKIDEVSARLEKDLTLLGSTAIEDKLQDGVPETIADLKRAGIKVWVATGDKLETAVAIGYTTNLLTADSNLIIVRDGNHTIYDQLRGALEGFFGDDSLTRQPTHSLGQTFTRQSTQLQRVNTGAASLVGEDNGHRPGGFSLVIDGSALAQCFDDEDIADLLLALAVKCNTVICCRVSPLQKAQIVSLIKDNLGVMTLAIGDGANDVSMIQTAHVGVGISGEEGLQAVNSSDFAIAQFRFLKRLLLVHGHWSYFRNASMICNFFYKNIVGMGVLFWYMIYCGWSTTYVYAYVYLLFWNVFWTIAPVIGIGVFERNIDDDILMALPELYRYSRSGKYYNWPRFLYYMFEGVYQTAVVYFILCYAYEATTTRGDGYDVVQYEMSTTMAVGAVMIANLFSGLNIDAWSWWVVFGVWIGPVLIWLFTAIYSVIPPSSFYTGVYGNDVFLFRSAAFWFGWPFVIVFSLMPRYLIKYAKQNIFPNDIDIMRLVRKYHPEANPFTDPMLGGKLNVDRGEESPFIVGNSSRPTTPVQVDKNDKNNIALQNFSSPGGDRPTAMRPSFDNGRPSYDSRNSFESARRPSMQSNRYGSNRQARGSAHDMSTGLTREASRGFDFTMEEGGVAVHRMQSRLSEASAHRRKYTLRRLGMQNRAKEAADREATAPGSPSNNPFARVIRERAGSILRSGRNRSSTVNTRNSRAPSEGLSDHTPTSPHLHPQHHP</sequence>
<feature type="binding site" evidence="15">
    <location>
        <position position="827"/>
    </location>
    <ligand>
        <name>ATP</name>
        <dbReference type="ChEBI" id="CHEBI:30616"/>
    </ligand>
</feature>
<dbReference type="Gene3D" id="3.40.1110.10">
    <property type="entry name" value="Calcium-transporting ATPase, cytoplasmic domain N"/>
    <property type="match status" value="1"/>
</dbReference>
<dbReference type="SUPFAM" id="SSF81665">
    <property type="entry name" value="Calcium ATPase, transmembrane domain M"/>
    <property type="match status" value="1"/>
</dbReference>
<evidence type="ECO:0000256" key="14">
    <source>
        <dbReference type="PIRSR" id="PIRSR606539-1"/>
    </source>
</evidence>
<feature type="transmembrane region" description="Helical" evidence="17">
    <location>
        <begin position="1067"/>
        <end position="1088"/>
    </location>
</feature>
<feature type="binding site" evidence="15">
    <location>
        <position position="826"/>
    </location>
    <ligand>
        <name>ATP</name>
        <dbReference type="ChEBI" id="CHEBI:30616"/>
    </ligand>
</feature>
<feature type="binding site" evidence="16">
    <location>
        <position position="978"/>
    </location>
    <ligand>
        <name>Mg(2+)</name>
        <dbReference type="ChEBI" id="CHEBI:18420"/>
    </ligand>
</feature>
<keyword evidence="10 17" id="KW-1133">Transmembrane helix</keyword>
<feature type="binding site" evidence="16">
    <location>
        <position position="520"/>
    </location>
    <ligand>
        <name>Mg(2+)</name>
        <dbReference type="ChEBI" id="CHEBI:18420"/>
    </ligand>
</feature>
<dbReference type="Gene3D" id="3.40.50.1000">
    <property type="entry name" value="HAD superfamily/HAD-like"/>
    <property type="match status" value="1"/>
</dbReference>
<feature type="binding site" evidence="15">
    <location>
        <position position="521"/>
    </location>
    <ligand>
        <name>ATP</name>
        <dbReference type="ChEBI" id="CHEBI:30616"/>
    </ligand>
</feature>
<dbReference type="InterPro" id="IPR023298">
    <property type="entry name" value="ATPase_P-typ_TM_dom_sf"/>
</dbReference>
<evidence type="ECO:0000256" key="3">
    <source>
        <dbReference type="ARBA" id="ARBA00022553"/>
    </source>
</evidence>
<dbReference type="EC" id="7.6.2.1" evidence="17"/>
<evidence type="ECO:0000313" key="22">
    <source>
        <dbReference type="Proteomes" id="UP000827549"/>
    </source>
</evidence>
<feature type="region of interest" description="Disordered" evidence="18">
    <location>
        <begin position="175"/>
        <end position="238"/>
    </location>
</feature>
<evidence type="ECO:0000256" key="18">
    <source>
        <dbReference type="SAM" id="MobiDB-lite"/>
    </source>
</evidence>
<evidence type="ECO:0000313" key="21">
    <source>
        <dbReference type="EMBL" id="WOO77523.1"/>
    </source>
</evidence>
<feature type="transmembrane region" description="Helical" evidence="17">
    <location>
        <begin position="122"/>
        <end position="140"/>
    </location>
</feature>
<dbReference type="InterPro" id="IPR006539">
    <property type="entry name" value="P-type_ATPase_IV"/>
</dbReference>
<dbReference type="PANTHER" id="PTHR24092">
    <property type="entry name" value="PROBABLE PHOSPHOLIPID-TRANSPORTING ATPASE"/>
    <property type="match status" value="1"/>
</dbReference>
<name>A0AAF0Y079_9TREE</name>
<dbReference type="FunFam" id="3.40.50.1000:FF:000001">
    <property type="entry name" value="Phospholipid-transporting ATPase IC"/>
    <property type="match status" value="1"/>
</dbReference>
<reference evidence="21" key="1">
    <citation type="submission" date="2023-10" db="EMBL/GenBank/DDBJ databases">
        <authorList>
            <person name="Noh H."/>
        </authorList>
    </citation>
    <scope>NUCLEOTIDE SEQUENCE</scope>
    <source>
        <strain evidence="21">DUCC4014</strain>
    </source>
</reference>
<dbReference type="GO" id="GO:0045332">
    <property type="term" value="P:phospholipid translocation"/>
    <property type="evidence" value="ECO:0007669"/>
    <property type="project" value="TreeGrafter"/>
</dbReference>
<dbReference type="Pfam" id="PF13246">
    <property type="entry name" value="Cation_ATPase"/>
    <property type="match status" value="1"/>
</dbReference>
<dbReference type="NCBIfam" id="TIGR01494">
    <property type="entry name" value="ATPase_P-type"/>
    <property type="match status" value="1"/>
</dbReference>
<evidence type="ECO:0000256" key="13">
    <source>
        <dbReference type="ARBA" id="ARBA00049128"/>
    </source>
</evidence>
<dbReference type="InterPro" id="IPR001757">
    <property type="entry name" value="P_typ_ATPase"/>
</dbReference>
<feature type="binding site" evidence="15">
    <location>
        <position position="952"/>
    </location>
    <ligand>
        <name>ATP</name>
        <dbReference type="ChEBI" id="CHEBI:30616"/>
    </ligand>
</feature>
<feature type="binding site" evidence="15">
    <location>
        <position position="709"/>
    </location>
    <ligand>
        <name>ATP</name>
        <dbReference type="ChEBI" id="CHEBI:30616"/>
    </ligand>
</feature>
<dbReference type="PROSITE" id="PS00154">
    <property type="entry name" value="ATPASE_E1_E2"/>
    <property type="match status" value="1"/>
</dbReference>
<keyword evidence="22" id="KW-1185">Reference proteome</keyword>
<evidence type="ECO:0000256" key="7">
    <source>
        <dbReference type="ARBA" id="ARBA00022840"/>
    </source>
</evidence>
<feature type="compositionally biased region" description="Polar residues" evidence="18">
    <location>
        <begin position="1312"/>
        <end position="1321"/>
    </location>
</feature>
<dbReference type="SFLD" id="SFLDS00003">
    <property type="entry name" value="Haloacid_Dehalogenase"/>
    <property type="match status" value="1"/>
</dbReference>
<proteinExistence type="inferred from homology"/>
<keyword evidence="9 17" id="KW-1278">Translocase</keyword>
<dbReference type="NCBIfam" id="TIGR01652">
    <property type="entry name" value="ATPase-Plipid"/>
    <property type="match status" value="1"/>
</dbReference>
<dbReference type="InterPro" id="IPR008250">
    <property type="entry name" value="ATPase_P-typ_transduc_dom_A_sf"/>
</dbReference>
<dbReference type="InterPro" id="IPR032631">
    <property type="entry name" value="P-type_ATPase_N"/>
</dbReference>
<evidence type="ECO:0000256" key="15">
    <source>
        <dbReference type="PIRSR" id="PIRSR606539-2"/>
    </source>
</evidence>
<dbReference type="InterPro" id="IPR018303">
    <property type="entry name" value="ATPase_P-typ_P_site"/>
</dbReference>
<dbReference type="PRINTS" id="PR00119">
    <property type="entry name" value="CATATPASE"/>
</dbReference>
<dbReference type="Proteomes" id="UP000827549">
    <property type="component" value="Chromosome 1"/>
</dbReference>
<feature type="transmembrane region" description="Helical" evidence="17">
    <location>
        <begin position="1225"/>
        <end position="1245"/>
    </location>
</feature>
<evidence type="ECO:0000259" key="19">
    <source>
        <dbReference type="Pfam" id="PF16209"/>
    </source>
</evidence>
<feature type="binding site" evidence="15">
    <location>
        <position position="981"/>
    </location>
    <ligand>
        <name>ATP</name>
        <dbReference type="ChEBI" id="CHEBI:30616"/>
    </ligand>
</feature>
<dbReference type="GO" id="GO:0016887">
    <property type="term" value="F:ATP hydrolysis activity"/>
    <property type="evidence" value="ECO:0007669"/>
    <property type="project" value="InterPro"/>
</dbReference>
<keyword evidence="8 16" id="KW-0460">Magnesium</keyword>
<dbReference type="CDD" id="cd02073">
    <property type="entry name" value="P-type_ATPase_APLT_Dnf-like"/>
    <property type="match status" value="1"/>
</dbReference>
<dbReference type="SFLD" id="SFLDG00002">
    <property type="entry name" value="C1.7:_P-type_atpase_like"/>
    <property type="match status" value="1"/>
</dbReference>
<dbReference type="GO" id="GO:0000287">
    <property type="term" value="F:magnesium ion binding"/>
    <property type="evidence" value="ECO:0007669"/>
    <property type="project" value="UniProtKB-UniRule"/>
</dbReference>
<evidence type="ECO:0000256" key="11">
    <source>
        <dbReference type="ARBA" id="ARBA00023136"/>
    </source>
</evidence>
<evidence type="ECO:0000256" key="10">
    <source>
        <dbReference type="ARBA" id="ARBA00022989"/>
    </source>
</evidence>
<dbReference type="Gene3D" id="2.70.150.10">
    <property type="entry name" value="Calcium-transporting ATPase, cytoplasmic transduction domain A"/>
    <property type="match status" value="1"/>
</dbReference>
<protein>
    <recommendedName>
        <fullName evidence="17">Phospholipid-transporting ATPase</fullName>
        <ecNumber evidence="17">7.6.2.1</ecNumber>
    </recommendedName>
</protein>
<feature type="compositionally biased region" description="Polar residues" evidence="18">
    <location>
        <begin position="1460"/>
        <end position="1472"/>
    </location>
</feature>
<evidence type="ECO:0000259" key="20">
    <source>
        <dbReference type="Pfam" id="PF16212"/>
    </source>
</evidence>
<dbReference type="InterPro" id="IPR044492">
    <property type="entry name" value="P_typ_ATPase_HD_dom"/>
</dbReference>
<feature type="binding site" evidence="15">
    <location>
        <position position="825"/>
    </location>
    <ligand>
        <name>ATP</name>
        <dbReference type="ChEBI" id="CHEBI:30616"/>
    </ligand>
</feature>
<comment type="catalytic activity">
    <reaction evidence="12 17">
        <text>ATP + H2O + phospholipidSide 1 = ADP + phosphate + phospholipidSide 2.</text>
        <dbReference type="EC" id="7.6.2.1"/>
    </reaction>
</comment>
<comment type="subcellular location">
    <subcellularLocation>
        <location evidence="1 17">Membrane</location>
        <topology evidence="1 17">Multi-pass membrane protein</topology>
    </subcellularLocation>
</comment>
<dbReference type="PANTHER" id="PTHR24092:SF153">
    <property type="entry name" value="PHOSPHOLIPID-TRANSPORTING ATPASE"/>
    <property type="match status" value="1"/>
</dbReference>
<dbReference type="SUPFAM" id="SSF81653">
    <property type="entry name" value="Calcium ATPase, transduction domain A"/>
    <property type="match status" value="1"/>
</dbReference>
<feature type="transmembrane region" description="Helical" evidence="17">
    <location>
        <begin position="1180"/>
        <end position="1205"/>
    </location>
</feature>
<feature type="transmembrane region" description="Helical" evidence="17">
    <location>
        <begin position="1118"/>
        <end position="1140"/>
    </location>
</feature>
<feature type="binding site" evidence="15">
    <location>
        <position position="982"/>
    </location>
    <ligand>
        <name>ATP</name>
        <dbReference type="ChEBI" id="CHEBI:30616"/>
    </ligand>
</feature>
<keyword evidence="7 15" id="KW-0067">ATP-binding</keyword>
<evidence type="ECO:0000256" key="5">
    <source>
        <dbReference type="ARBA" id="ARBA00022723"/>
    </source>
</evidence>
<comment type="catalytic activity">
    <reaction evidence="13">
        <text>a 1,2-diacyl-sn-glycero-3-phosphoethanolamine(out) + ATP + H2O = a 1,2-diacyl-sn-glycero-3-phosphoethanolamine(in) + ADP + phosphate + H(+)</text>
        <dbReference type="Rhea" id="RHEA:66132"/>
        <dbReference type="ChEBI" id="CHEBI:15377"/>
        <dbReference type="ChEBI" id="CHEBI:15378"/>
        <dbReference type="ChEBI" id="CHEBI:30616"/>
        <dbReference type="ChEBI" id="CHEBI:43474"/>
        <dbReference type="ChEBI" id="CHEBI:64612"/>
        <dbReference type="ChEBI" id="CHEBI:456216"/>
    </reaction>
    <physiologicalReaction direction="left-to-right" evidence="13">
        <dbReference type="Rhea" id="RHEA:66133"/>
    </physiologicalReaction>
</comment>
<evidence type="ECO:0000256" key="8">
    <source>
        <dbReference type="ARBA" id="ARBA00022842"/>
    </source>
</evidence>
<dbReference type="RefSeq" id="XP_062623555.1">
    <property type="nucleotide sequence ID" value="XM_062767571.1"/>
</dbReference>
<dbReference type="GeneID" id="87804356"/>
<dbReference type="GO" id="GO:0005524">
    <property type="term" value="F:ATP binding"/>
    <property type="evidence" value="ECO:0007669"/>
    <property type="project" value="UniProtKB-UniRule"/>
</dbReference>
<evidence type="ECO:0000256" key="12">
    <source>
        <dbReference type="ARBA" id="ARBA00034036"/>
    </source>
</evidence>
<keyword evidence="3" id="KW-0597">Phosphoprotein</keyword>
<comment type="cofactor">
    <cofactor evidence="16">
        <name>Mg(2+)</name>
        <dbReference type="ChEBI" id="CHEBI:18420"/>
    </cofactor>
</comment>
<dbReference type="GO" id="GO:0140326">
    <property type="term" value="F:ATPase-coupled intramembrane lipid transporter activity"/>
    <property type="evidence" value="ECO:0007669"/>
    <property type="project" value="UniProtKB-EC"/>
</dbReference>
<evidence type="ECO:0000256" key="16">
    <source>
        <dbReference type="PIRSR" id="PIRSR606539-3"/>
    </source>
</evidence>
<feature type="region of interest" description="Disordered" evidence="18">
    <location>
        <begin position="1289"/>
        <end position="1376"/>
    </location>
</feature>
<dbReference type="InterPro" id="IPR032630">
    <property type="entry name" value="P_typ_ATPase_c"/>
</dbReference>